<proteinExistence type="predicted"/>
<keyword evidence="3" id="KW-1185">Reference proteome</keyword>
<keyword evidence="1" id="KW-0812">Transmembrane</keyword>
<feature type="transmembrane region" description="Helical" evidence="1">
    <location>
        <begin position="45"/>
        <end position="63"/>
    </location>
</feature>
<evidence type="ECO:0000313" key="2">
    <source>
        <dbReference type="EMBL" id="KAH7307581.1"/>
    </source>
</evidence>
<feature type="transmembrane region" description="Helical" evidence="1">
    <location>
        <begin position="21"/>
        <end position="39"/>
    </location>
</feature>
<dbReference type="Proteomes" id="UP000825935">
    <property type="component" value="Chromosome 22"/>
</dbReference>
<protein>
    <submittedName>
        <fullName evidence="2">Uncharacterized protein</fullName>
    </submittedName>
</protein>
<dbReference type="OrthoDB" id="1985815at2759"/>
<sequence>MSLHPHSLTALKTLKERTPYLVLRSSSALALINTAMAAAGSTARAIFSFVFASATTSLMELLLMRFSLHGLRS</sequence>
<dbReference type="AlphaFoldDB" id="A0A8T2S8Q3"/>
<keyword evidence="1" id="KW-0472">Membrane</keyword>
<comment type="caution">
    <text evidence="2">The sequence shown here is derived from an EMBL/GenBank/DDBJ whole genome shotgun (WGS) entry which is preliminary data.</text>
</comment>
<gene>
    <name evidence="2" type="ORF">KP509_22G066600</name>
</gene>
<dbReference type="EMBL" id="CM035427">
    <property type="protein sequence ID" value="KAH7307581.1"/>
    <property type="molecule type" value="Genomic_DNA"/>
</dbReference>
<organism evidence="2 3">
    <name type="scientific">Ceratopteris richardii</name>
    <name type="common">Triangle waterfern</name>
    <dbReference type="NCBI Taxonomy" id="49495"/>
    <lineage>
        <taxon>Eukaryota</taxon>
        <taxon>Viridiplantae</taxon>
        <taxon>Streptophyta</taxon>
        <taxon>Embryophyta</taxon>
        <taxon>Tracheophyta</taxon>
        <taxon>Polypodiopsida</taxon>
        <taxon>Polypodiidae</taxon>
        <taxon>Polypodiales</taxon>
        <taxon>Pteridineae</taxon>
        <taxon>Pteridaceae</taxon>
        <taxon>Parkerioideae</taxon>
        <taxon>Ceratopteris</taxon>
    </lineage>
</organism>
<evidence type="ECO:0000313" key="3">
    <source>
        <dbReference type="Proteomes" id="UP000825935"/>
    </source>
</evidence>
<reference evidence="2" key="1">
    <citation type="submission" date="2021-08" db="EMBL/GenBank/DDBJ databases">
        <title>WGS assembly of Ceratopteris richardii.</title>
        <authorList>
            <person name="Marchant D.B."/>
            <person name="Chen G."/>
            <person name="Jenkins J."/>
            <person name="Shu S."/>
            <person name="Leebens-Mack J."/>
            <person name="Grimwood J."/>
            <person name="Schmutz J."/>
            <person name="Soltis P."/>
            <person name="Soltis D."/>
            <person name="Chen Z.-H."/>
        </authorList>
    </citation>
    <scope>NUCLEOTIDE SEQUENCE</scope>
    <source>
        <strain evidence="2">Whitten #5841</strain>
        <tissue evidence="2">Leaf</tissue>
    </source>
</reference>
<keyword evidence="1" id="KW-1133">Transmembrane helix</keyword>
<accession>A0A8T2S8Q3</accession>
<name>A0A8T2S8Q3_CERRI</name>
<evidence type="ECO:0000256" key="1">
    <source>
        <dbReference type="SAM" id="Phobius"/>
    </source>
</evidence>